<feature type="binding site" evidence="6">
    <location>
        <position position="181"/>
    </location>
    <ligand>
        <name>Zn(2+)</name>
        <dbReference type="ChEBI" id="CHEBI:29105"/>
        <note>catalytic</note>
    </ligand>
</feature>
<comment type="caution">
    <text evidence="9">The sequence shown here is derived from an EMBL/GenBank/DDBJ whole genome shotgun (WGS) entry which is preliminary data.</text>
</comment>
<keyword evidence="10" id="KW-1185">Reference proteome</keyword>
<gene>
    <name evidence="9" type="ORF">AGLY_000801</name>
</gene>
<dbReference type="PROSITE" id="PS51864">
    <property type="entry name" value="ASTACIN"/>
    <property type="match status" value="1"/>
</dbReference>
<dbReference type="EMBL" id="VYZN01000001">
    <property type="protein sequence ID" value="KAE9545258.1"/>
    <property type="molecule type" value="Genomic_DNA"/>
</dbReference>
<protein>
    <recommendedName>
        <fullName evidence="7">Metalloendopeptidase</fullName>
        <ecNumber evidence="7">3.4.24.-</ecNumber>
    </recommendedName>
</protein>
<dbReference type="Gene3D" id="3.40.390.10">
    <property type="entry name" value="Collagenase (Catalytic Domain)"/>
    <property type="match status" value="1"/>
</dbReference>
<evidence type="ECO:0000256" key="6">
    <source>
        <dbReference type="PROSITE-ProRule" id="PRU01211"/>
    </source>
</evidence>
<keyword evidence="3 6" id="KW-0378">Hydrolase</keyword>
<evidence type="ECO:0000256" key="4">
    <source>
        <dbReference type="ARBA" id="ARBA00022833"/>
    </source>
</evidence>
<dbReference type="EC" id="3.4.24.-" evidence="7"/>
<evidence type="ECO:0000256" key="2">
    <source>
        <dbReference type="ARBA" id="ARBA00022723"/>
    </source>
</evidence>
<dbReference type="InterPro" id="IPR006026">
    <property type="entry name" value="Peptidase_Metallo"/>
</dbReference>
<comment type="caution">
    <text evidence="6">Lacks conserved residue(s) required for the propagation of feature annotation.</text>
</comment>
<dbReference type="GO" id="GO:0006508">
    <property type="term" value="P:proteolysis"/>
    <property type="evidence" value="ECO:0007669"/>
    <property type="project" value="UniProtKB-KW"/>
</dbReference>
<dbReference type="InterPro" id="IPR034035">
    <property type="entry name" value="Astacin-like_dom"/>
</dbReference>
<reference evidence="9 10" key="1">
    <citation type="submission" date="2019-08" db="EMBL/GenBank/DDBJ databases">
        <title>The genome of the soybean aphid Biotype 1, its phylome, world population structure and adaptation to the North American continent.</title>
        <authorList>
            <person name="Giordano R."/>
            <person name="Donthu R.K."/>
            <person name="Hernandez A.G."/>
            <person name="Wright C.L."/>
            <person name="Zimin A.V."/>
        </authorList>
    </citation>
    <scope>NUCLEOTIDE SEQUENCE [LARGE SCALE GENOMIC DNA]</scope>
    <source>
        <tissue evidence="9">Whole aphids</tissue>
    </source>
</reference>
<evidence type="ECO:0000313" key="10">
    <source>
        <dbReference type="Proteomes" id="UP000475862"/>
    </source>
</evidence>
<dbReference type="Proteomes" id="UP000475862">
    <property type="component" value="Unassembled WGS sequence"/>
</dbReference>
<feature type="active site" evidence="6">
    <location>
        <position position="182"/>
    </location>
</feature>
<feature type="binding site" evidence="6">
    <location>
        <position position="191"/>
    </location>
    <ligand>
        <name>Zn(2+)</name>
        <dbReference type="ChEBI" id="CHEBI:29105"/>
        <note>catalytic</note>
    </ligand>
</feature>
<evidence type="ECO:0000256" key="7">
    <source>
        <dbReference type="RuleBase" id="RU361183"/>
    </source>
</evidence>
<proteinExistence type="predicted"/>
<comment type="cofactor">
    <cofactor evidence="6 7">
        <name>Zn(2+)</name>
        <dbReference type="ChEBI" id="CHEBI:29105"/>
    </cofactor>
    <text evidence="6 7">Binds 1 zinc ion per subunit.</text>
</comment>
<keyword evidence="5 6" id="KW-0482">Metalloprotease</keyword>
<dbReference type="OrthoDB" id="291007at2759"/>
<dbReference type="PRINTS" id="PR00480">
    <property type="entry name" value="ASTACIN"/>
</dbReference>
<dbReference type="InterPro" id="IPR024079">
    <property type="entry name" value="MetalloPept_cat_dom_sf"/>
</dbReference>
<dbReference type="CDD" id="cd04280">
    <property type="entry name" value="ZnMc_astacin_like"/>
    <property type="match status" value="1"/>
</dbReference>
<sequence>MRGGPLYYVYVCAVVRILSCSAAGLQDGQNFLRTLMERFKDGSKSPSHFTPDMYPELRSRLYQGDIILPVSRNAIMSDYYKWPKAIIPYTIHYNFTQDERSKIRMAMDVIESKTCLRFVDKNGENATQLLKDVGHSEYVHIGRERNKGCNAMIGFHREMGGPHNMNLEAPSCISYQGTVQHELLHVVGLLHEQARADRDNAVIIYWENIDKTYWPDFNKVPDNVTTTYGLPYDYTSVMHYPRYAFSKNGKETIVAKHEPSMSLGQRTGATINDLRKVNAMYNCNGAAATPYNTNAGDYQGAAYHIF</sequence>
<evidence type="ECO:0000256" key="5">
    <source>
        <dbReference type="ARBA" id="ARBA00023049"/>
    </source>
</evidence>
<organism evidence="9 10">
    <name type="scientific">Aphis glycines</name>
    <name type="common">Soybean aphid</name>
    <dbReference type="NCBI Taxonomy" id="307491"/>
    <lineage>
        <taxon>Eukaryota</taxon>
        <taxon>Metazoa</taxon>
        <taxon>Ecdysozoa</taxon>
        <taxon>Arthropoda</taxon>
        <taxon>Hexapoda</taxon>
        <taxon>Insecta</taxon>
        <taxon>Pterygota</taxon>
        <taxon>Neoptera</taxon>
        <taxon>Paraneoptera</taxon>
        <taxon>Hemiptera</taxon>
        <taxon>Sternorrhyncha</taxon>
        <taxon>Aphidomorpha</taxon>
        <taxon>Aphidoidea</taxon>
        <taxon>Aphididae</taxon>
        <taxon>Aphidini</taxon>
        <taxon>Aphis</taxon>
        <taxon>Aphis</taxon>
    </lineage>
</organism>
<name>A0A6G0U806_APHGL</name>
<dbReference type="PANTHER" id="PTHR10127:SF780">
    <property type="entry name" value="METALLOENDOPEPTIDASE"/>
    <property type="match status" value="1"/>
</dbReference>
<dbReference type="GO" id="GO:0008270">
    <property type="term" value="F:zinc ion binding"/>
    <property type="evidence" value="ECO:0007669"/>
    <property type="project" value="UniProtKB-UniRule"/>
</dbReference>
<keyword evidence="1 6" id="KW-0645">Protease</keyword>
<dbReference type="SUPFAM" id="SSF55486">
    <property type="entry name" value="Metalloproteases ('zincins'), catalytic domain"/>
    <property type="match status" value="1"/>
</dbReference>
<feature type="domain" description="Peptidase M12A" evidence="8">
    <location>
        <begin position="73"/>
        <end position="284"/>
    </location>
</feature>
<accession>A0A6G0U806</accession>
<feature type="binding site" evidence="6">
    <location>
        <position position="185"/>
    </location>
    <ligand>
        <name>Zn(2+)</name>
        <dbReference type="ChEBI" id="CHEBI:29105"/>
        <note>catalytic</note>
    </ligand>
</feature>
<evidence type="ECO:0000259" key="8">
    <source>
        <dbReference type="PROSITE" id="PS51864"/>
    </source>
</evidence>
<evidence type="ECO:0000313" key="9">
    <source>
        <dbReference type="EMBL" id="KAE9545258.1"/>
    </source>
</evidence>
<evidence type="ECO:0000256" key="1">
    <source>
        <dbReference type="ARBA" id="ARBA00022670"/>
    </source>
</evidence>
<keyword evidence="4 6" id="KW-0862">Zinc</keyword>
<keyword evidence="2 6" id="KW-0479">Metal-binding</keyword>
<dbReference type="Pfam" id="PF01400">
    <property type="entry name" value="Astacin"/>
    <property type="match status" value="1"/>
</dbReference>
<evidence type="ECO:0000256" key="3">
    <source>
        <dbReference type="ARBA" id="ARBA00022801"/>
    </source>
</evidence>
<dbReference type="PANTHER" id="PTHR10127">
    <property type="entry name" value="DISCOIDIN, CUB, EGF, LAMININ , AND ZINC METALLOPROTEASE DOMAIN CONTAINING"/>
    <property type="match status" value="1"/>
</dbReference>
<dbReference type="GO" id="GO:0004222">
    <property type="term" value="F:metalloendopeptidase activity"/>
    <property type="evidence" value="ECO:0007669"/>
    <property type="project" value="UniProtKB-UniRule"/>
</dbReference>
<dbReference type="SMART" id="SM00235">
    <property type="entry name" value="ZnMc"/>
    <property type="match status" value="1"/>
</dbReference>
<dbReference type="AlphaFoldDB" id="A0A6G0U806"/>
<dbReference type="InterPro" id="IPR001506">
    <property type="entry name" value="Peptidase_M12A"/>
</dbReference>